<evidence type="ECO:0000313" key="1">
    <source>
        <dbReference type="EMBL" id="CAH2234492.1"/>
    </source>
</evidence>
<name>A0A8S4RFL9_9NEOP</name>
<gene>
    <name evidence="1" type="primary">jg1634</name>
    <name evidence="1" type="ORF">PAEG_LOCUS12316</name>
</gene>
<dbReference type="Proteomes" id="UP000838756">
    <property type="component" value="Unassembled WGS sequence"/>
</dbReference>
<organism evidence="1 2">
    <name type="scientific">Pararge aegeria aegeria</name>
    <dbReference type="NCBI Taxonomy" id="348720"/>
    <lineage>
        <taxon>Eukaryota</taxon>
        <taxon>Metazoa</taxon>
        <taxon>Ecdysozoa</taxon>
        <taxon>Arthropoda</taxon>
        <taxon>Hexapoda</taxon>
        <taxon>Insecta</taxon>
        <taxon>Pterygota</taxon>
        <taxon>Neoptera</taxon>
        <taxon>Endopterygota</taxon>
        <taxon>Lepidoptera</taxon>
        <taxon>Glossata</taxon>
        <taxon>Ditrysia</taxon>
        <taxon>Papilionoidea</taxon>
        <taxon>Nymphalidae</taxon>
        <taxon>Satyrinae</taxon>
        <taxon>Satyrini</taxon>
        <taxon>Parargina</taxon>
        <taxon>Pararge</taxon>
    </lineage>
</organism>
<dbReference type="AlphaFoldDB" id="A0A8S4RFL9"/>
<proteinExistence type="predicted"/>
<reference evidence="1" key="1">
    <citation type="submission" date="2022-03" db="EMBL/GenBank/DDBJ databases">
        <authorList>
            <person name="Lindestad O."/>
        </authorList>
    </citation>
    <scope>NUCLEOTIDE SEQUENCE</scope>
</reference>
<evidence type="ECO:0000313" key="2">
    <source>
        <dbReference type="Proteomes" id="UP000838756"/>
    </source>
</evidence>
<accession>A0A8S4RFL9</accession>
<sequence>MDVGALQDAGMVDQIDYPAQVFDLVDPRLGGQTTSNESLGVAGNKRPRNVDRNTLQKPMLSTGLQSVEVMVIMSNTQNLVKINEL</sequence>
<keyword evidence="2" id="KW-1185">Reference proteome</keyword>
<comment type="caution">
    <text evidence="1">The sequence shown here is derived from an EMBL/GenBank/DDBJ whole genome shotgun (WGS) entry which is preliminary data.</text>
</comment>
<protein>
    <submittedName>
        <fullName evidence="1">Jg1634 protein</fullName>
    </submittedName>
</protein>
<dbReference type="EMBL" id="CAKXAJ010025064">
    <property type="protein sequence ID" value="CAH2234492.1"/>
    <property type="molecule type" value="Genomic_DNA"/>
</dbReference>